<organism evidence="2 3">
    <name type="scientific">Ensete ventricosum</name>
    <name type="common">Abyssinian banana</name>
    <name type="synonym">Musa ensete</name>
    <dbReference type="NCBI Taxonomy" id="4639"/>
    <lineage>
        <taxon>Eukaryota</taxon>
        <taxon>Viridiplantae</taxon>
        <taxon>Streptophyta</taxon>
        <taxon>Embryophyta</taxon>
        <taxon>Tracheophyta</taxon>
        <taxon>Spermatophyta</taxon>
        <taxon>Magnoliopsida</taxon>
        <taxon>Liliopsida</taxon>
        <taxon>Zingiberales</taxon>
        <taxon>Musaceae</taxon>
        <taxon>Ensete</taxon>
    </lineage>
</organism>
<evidence type="ECO:0000313" key="3">
    <source>
        <dbReference type="Proteomes" id="UP000287651"/>
    </source>
</evidence>
<gene>
    <name evidence="2" type="ORF">B296_00010234</name>
</gene>
<dbReference type="Proteomes" id="UP000287651">
    <property type="component" value="Unassembled WGS sequence"/>
</dbReference>
<evidence type="ECO:0000256" key="1">
    <source>
        <dbReference type="SAM" id="MobiDB-lite"/>
    </source>
</evidence>
<name>A0A426ZU05_ENSVE</name>
<comment type="caution">
    <text evidence="2">The sequence shown here is derived from an EMBL/GenBank/DDBJ whole genome shotgun (WGS) entry which is preliminary data.</text>
</comment>
<reference evidence="2 3" key="1">
    <citation type="journal article" date="2014" name="Agronomy (Basel)">
        <title>A Draft Genome Sequence for Ensete ventricosum, the Drought-Tolerant Tree Against Hunger.</title>
        <authorList>
            <person name="Harrison J."/>
            <person name="Moore K.A."/>
            <person name="Paszkiewicz K."/>
            <person name="Jones T."/>
            <person name="Grant M."/>
            <person name="Ambacheew D."/>
            <person name="Muzemil S."/>
            <person name="Studholme D.J."/>
        </authorList>
    </citation>
    <scope>NUCLEOTIDE SEQUENCE [LARGE SCALE GENOMIC DNA]</scope>
</reference>
<protein>
    <submittedName>
        <fullName evidence="2">Uncharacterized protein</fullName>
    </submittedName>
</protein>
<dbReference type="EMBL" id="AMZH03005055">
    <property type="protein sequence ID" value="RRT67410.1"/>
    <property type="molecule type" value="Genomic_DNA"/>
</dbReference>
<evidence type="ECO:0000313" key="2">
    <source>
        <dbReference type="EMBL" id="RRT67410.1"/>
    </source>
</evidence>
<feature type="region of interest" description="Disordered" evidence="1">
    <location>
        <begin position="1"/>
        <end position="26"/>
    </location>
</feature>
<feature type="compositionally biased region" description="Basic residues" evidence="1">
    <location>
        <begin position="10"/>
        <end position="19"/>
    </location>
</feature>
<sequence length="126" mass="12968">MQGRPPTARSRPRPTRKGRPLTGAATCRGGTYGHSGLWPACKGDSHPQRGVHKGVGCRTTCASGGRQCPARKGLPPMARPQGAAARGVLARGAAACAGAAAAATATQRATRRGLGYPFEKRMILPL</sequence>
<accession>A0A426ZU05</accession>
<proteinExistence type="predicted"/>
<dbReference type="AlphaFoldDB" id="A0A426ZU05"/>